<gene>
    <name evidence="2" type="primary">LOC104728708</name>
</gene>
<evidence type="ECO:0000313" key="2">
    <source>
        <dbReference type="RefSeq" id="XP_010445958.1"/>
    </source>
</evidence>
<dbReference type="RefSeq" id="XP_010445958.1">
    <property type="nucleotide sequence ID" value="XM_010447656.1"/>
</dbReference>
<reference evidence="2" key="2">
    <citation type="submission" date="2025-08" db="UniProtKB">
        <authorList>
            <consortium name="RefSeq"/>
        </authorList>
    </citation>
    <scope>IDENTIFICATION</scope>
    <source>
        <tissue evidence="2">Leaf</tissue>
    </source>
</reference>
<dbReference type="Proteomes" id="UP000694864">
    <property type="component" value="Chromosome 11"/>
</dbReference>
<dbReference type="SUPFAM" id="SSF56219">
    <property type="entry name" value="DNase I-like"/>
    <property type="match status" value="1"/>
</dbReference>
<name>A0ABM0UT82_CAMSA</name>
<organism evidence="1 2">
    <name type="scientific">Camelina sativa</name>
    <name type="common">False flax</name>
    <name type="synonym">Myagrum sativum</name>
    <dbReference type="NCBI Taxonomy" id="90675"/>
    <lineage>
        <taxon>Eukaryota</taxon>
        <taxon>Viridiplantae</taxon>
        <taxon>Streptophyta</taxon>
        <taxon>Embryophyta</taxon>
        <taxon>Tracheophyta</taxon>
        <taxon>Spermatophyta</taxon>
        <taxon>Magnoliopsida</taxon>
        <taxon>eudicotyledons</taxon>
        <taxon>Gunneridae</taxon>
        <taxon>Pentapetalae</taxon>
        <taxon>rosids</taxon>
        <taxon>malvids</taxon>
        <taxon>Brassicales</taxon>
        <taxon>Brassicaceae</taxon>
        <taxon>Camelineae</taxon>
        <taxon>Camelina</taxon>
    </lineage>
</organism>
<dbReference type="PANTHER" id="PTHR33710">
    <property type="entry name" value="BNAC02G09200D PROTEIN"/>
    <property type="match status" value="1"/>
</dbReference>
<dbReference type="Gene3D" id="3.60.10.10">
    <property type="entry name" value="Endonuclease/exonuclease/phosphatase"/>
    <property type="match status" value="1"/>
</dbReference>
<accession>A0ABM0UT82</accession>
<reference evidence="1" key="1">
    <citation type="journal article" date="2014" name="Nat. Commun.">
        <title>The emerging biofuel crop Camelina sativa retains a highly undifferentiated hexaploid genome structure.</title>
        <authorList>
            <person name="Kagale S."/>
            <person name="Koh C."/>
            <person name="Nixon J."/>
            <person name="Bollina V."/>
            <person name="Clarke W.E."/>
            <person name="Tuteja R."/>
            <person name="Spillane C."/>
            <person name="Robinson S.J."/>
            <person name="Links M.G."/>
            <person name="Clarke C."/>
            <person name="Higgins E.E."/>
            <person name="Huebert T."/>
            <person name="Sharpe A.G."/>
            <person name="Parkin I.A."/>
        </authorList>
    </citation>
    <scope>NUCLEOTIDE SEQUENCE [LARGE SCALE GENOMIC DNA]</scope>
    <source>
        <strain evidence="1">cv. DH55</strain>
    </source>
</reference>
<dbReference type="PANTHER" id="PTHR33710:SF77">
    <property type="entry name" value="DNASE I-LIKE SUPERFAMILY PROTEIN"/>
    <property type="match status" value="1"/>
</dbReference>
<sequence length="161" mass="18882">MNDLSLIDIGFKGSKFTWRRGREERTYVAKRLDRVLCCANTHLKWQEATVTHLPFFSSDHAPLYLQLSPVVKGDPQRRPFCFEVAWMQHESFKDLLVTSWDNGVFTLVALRTLQRKLKRWNADVFGDVQRKKELLLAELKGVEDQLELQQSNAFLVREMEL</sequence>
<keyword evidence="1" id="KW-1185">Reference proteome</keyword>
<evidence type="ECO:0000313" key="1">
    <source>
        <dbReference type="Proteomes" id="UP000694864"/>
    </source>
</evidence>
<dbReference type="InterPro" id="IPR036691">
    <property type="entry name" value="Endo/exonu/phosph_ase_sf"/>
</dbReference>
<proteinExistence type="predicted"/>
<protein>
    <submittedName>
        <fullName evidence="2">Uncharacterized protein LOC104728708</fullName>
    </submittedName>
</protein>
<dbReference type="GeneID" id="104728708"/>